<name>A0ABT7UFK9_9FIRM</name>
<dbReference type="PANTHER" id="PTHR43185:SF1">
    <property type="entry name" value="FE(2+) TRANSPORTER FEOB"/>
    <property type="match status" value="1"/>
</dbReference>
<dbReference type="InterPro" id="IPR003373">
    <property type="entry name" value="Fe2_transport_prot-B"/>
</dbReference>
<evidence type="ECO:0000256" key="12">
    <source>
        <dbReference type="ARBA" id="ARBA00023136"/>
    </source>
</evidence>
<feature type="domain" description="FeoB-type G" evidence="16">
    <location>
        <begin position="3"/>
        <end position="165"/>
    </location>
</feature>
<keyword evidence="4" id="KW-1003">Cell membrane</keyword>
<keyword evidence="11 15" id="KW-0342">GTP-binding</keyword>
<evidence type="ECO:0000256" key="13">
    <source>
        <dbReference type="ARBA" id="ARBA00031200"/>
    </source>
</evidence>
<evidence type="ECO:0000256" key="10">
    <source>
        <dbReference type="ARBA" id="ARBA00023065"/>
    </source>
</evidence>
<feature type="transmembrane region" description="Helical" evidence="15">
    <location>
        <begin position="604"/>
        <end position="632"/>
    </location>
</feature>
<dbReference type="InterPro" id="IPR030389">
    <property type="entry name" value="G_FEOB_dom"/>
</dbReference>
<evidence type="ECO:0000256" key="15">
    <source>
        <dbReference type="RuleBase" id="RU362098"/>
    </source>
</evidence>
<evidence type="ECO:0000256" key="6">
    <source>
        <dbReference type="ARBA" id="ARBA00022692"/>
    </source>
</evidence>
<feature type="transmembrane region" description="Helical" evidence="15">
    <location>
        <begin position="425"/>
        <end position="449"/>
    </location>
</feature>
<dbReference type="NCBIfam" id="TIGR00437">
    <property type="entry name" value="feoB"/>
    <property type="match status" value="1"/>
</dbReference>
<dbReference type="Gene3D" id="3.40.50.300">
    <property type="entry name" value="P-loop containing nucleotide triphosphate hydrolases"/>
    <property type="match status" value="1"/>
</dbReference>
<reference evidence="17 18" key="2">
    <citation type="submission" date="2023-06" db="EMBL/GenBank/DDBJ databases">
        <authorList>
            <person name="Zeman M."/>
            <person name="Kubasova T."/>
            <person name="Jahodarova E."/>
            <person name="Nykrynova M."/>
            <person name="Rychlik I."/>
        </authorList>
    </citation>
    <scope>NUCLEOTIDE SEQUENCE [LARGE SCALE GENOMIC DNA]</scope>
    <source>
        <strain evidence="17 18">ET341</strain>
    </source>
</reference>
<reference evidence="18" key="1">
    <citation type="submission" date="2023-06" db="EMBL/GenBank/DDBJ databases">
        <title>Identification and characterization of horizontal gene transfer across gut microbiota members of farm animals based on homology search.</title>
        <authorList>
            <person name="Zeman M."/>
            <person name="Kubasova T."/>
            <person name="Jahodarova E."/>
            <person name="Nykrynova M."/>
            <person name="Rychlik I."/>
        </authorList>
    </citation>
    <scope>NUCLEOTIDE SEQUENCE [LARGE SCALE GENOMIC DNA]</scope>
    <source>
        <strain evidence="18">ET341</strain>
    </source>
</reference>
<keyword evidence="18" id="KW-1185">Reference proteome</keyword>
<protein>
    <recommendedName>
        <fullName evidence="13 14">Ferrous iron transport protein B</fullName>
    </recommendedName>
</protein>
<evidence type="ECO:0000256" key="9">
    <source>
        <dbReference type="ARBA" id="ARBA00023004"/>
    </source>
</evidence>
<evidence type="ECO:0000259" key="16">
    <source>
        <dbReference type="PROSITE" id="PS51711"/>
    </source>
</evidence>
<keyword evidence="5 15" id="KW-0410">Iron transport</keyword>
<feature type="transmembrane region" description="Helical" evidence="15">
    <location>
        <begin position="549"/>
        <end position="566"/>
    </location>
</feature>
<evidence type="ECO:0000256" key="11">
    <source>
        <dbReference type="ARBA" id="ARBA00023134"/>
    </source>
</evidence>
<comment type="caution">
    <text evidence="17">The sequence shown here is derived from an EMBL/GenBank/DDBJ whole genome shotgun (WGS) entry which is preliminary data.</text>
</comment>
<dbReference type="Pfam" id="PF02421">
    <property type="entry name" value="FeoB_N"/>
    <property type="match status" value="1"/>
</dbReference>
<comment type="function">
    <text evidence="1 15">Probable transporter of a GTP-driven Fe(2+) uptake system.</text>
</comment>
<dbReference type="PANTHER" id="PTHR43185">
    <property type="entry name" value="FERROUS IRON TRANSPORT PROTEIN B"/>
    <property type="match status" value="1"/>
</dbReference>
<dbReference type="CDD" id="cd01879">
    <property type="entry name" value="FeoB"/>
    <property type="match status" value="1"/>
</dbReference>
<dbReference type="EMBL" id="JAUDCK010000002">
    <property type="protein sequence ID" value="MDM8194931.1"/>
    <property type="molecule type" value="Genomic_DNA"/>
</dbReference>
<dbReference type="InterPro" id="IPR011640">
    <property type="entry name" value="Fe2_transport_prot_B_C"/>
</dbReference>
<dbReference type="PROSITE" id="PS51711">
    <property type="entry name" value="G_FEOB"/>
    <property type="match status" value="1"/>
</dbReference>
<dbReference type="PRINTS" id="PR00326">
    <property type="entry name" value="GTP1OBG"/>
</dbReference>
<dbReference type="InterPro" id="IPR050860">
    <property type="entry name" value="FeoB_GTPase"/>
</dbReference>
<feature type="transmembrane region" description="Helical" evidence="15">
    <location>
        <begin position="346"/>
        <end position="370"/>
    </location>
</feature>
<sequence length="670" mass="74659">MMSKKIALIGNQNCGKTTLFNALTGSSQHVGNFPGVTVEQKTGFIKKHKDELELIDLPGIYSLSPYTAEEIVSIRYLLEEKPCLIINIIDATNMERNLYLTTQLLELNIPMILVLNMMDEVITSGNSIDIDGLKERLEMDIVPISASKNEGIEDVITAIENNLDKPSQHIDICHGVVHKAIHSISHIVEQSAQSLQLPLRYCVTKIIEGDDEMFDQLHIDQGDRHIIEHILQKMEEEAGTDREAALVDMRYSFIEDVCKQTVFIESETKEQIRSEKIDRLLTHKYLGIPIFILIMLLIFYLTFSLIGAPLQDLMDSIIGEFSNMIIRLLEQYDVAFWLRSLVGDGILAGVGSVLSFLPVIVILFFFLSMLEDSGYMARVAFVMDKALRKIGLSGRSFVPMLIGFGCSVPAIMATRTLSSDRDRKMTIILTPFMSCSAKLPIYGMIIAAFFPHKAAIVMISIYCIGILVAIISALLLKNTIFIGEPVPFVLELPAYRIPTLKNVYLNVLDKAKDFIHKAFTIIFMASIVIWFLQSFSFTFDFVTDSSQSILAAIGSFVSPIFAPLGFNDWRASTALMTGITAKESVVSTLTVLTQSSSTAALNQALIGIFTPLSSFTFLVFTVLYMPCVAAFAATKRELRSWPQAILTVMFQTGMAYLVAFAIYQLGQLLL</sequence>
<organism evidence="17 18">
    <name type="scientific">Massilimicrobiota timonensis</name>
    <dbReference type="NCBI Taxonomy" id="1776392"/>
    <lineage>
        <taxon>Bacteria</taxon>
        <taxon>Bacillati</taxon>
        <taxon>Bacillota</taxon>
        <taxon>Erysipelotrichia</taxon>
        <taxon>Erysipelotrichales</taxon>
        <taxon>Erysipelotrichaceae</taxon>
        <taxon>Massilimicrobiota</taxon>
    </lineage>
</organism>
<keyword evidence="9 15" id="KW-0408">Iron</keyword>
<keyword evidence="12 15" id="KW-0472">Membrane</keyword>
<dbReference type="InterPro" id="IPR006073">
    <property type="entry name" value="GTP-bd"/>
</dbReference>
<dbReference type="InterPro" id="IPR041069">
    <property type="entry name" value="FeoB_Cyto"/>
</dbReference>
<dbReference type="Pfam" id="PF17910">
    <property type="entry name" value="FeoB_Cyto"/>
    <property type="match status" value="1"/>
</dbReference>
<evidence type="ECO:0000313" key="17">
    <source>
        <dbReference type="EMBL" id="MDM8194931.1"/>
    </source>
</evidence>
<keyword evidence="6 15" id="KW-0812">Transmembrane</keyword>
<feature type="transmembrane region" description="Helical" evidence="15">
    <location>
        <begin position="390"/>
        <end position="413"/>
    </location>
</feature>
<feature type="transmembrane region" description="Helical" evidence="15">
    <location>
        <begin position="285"/>
        <end position="306"/>
    </location>
</feature>
<dbReference type="NCBIfam" id="TIGR00231">
    <property type="entry name" value="small_GTP"/>
    <property type="match status" value="1"/>
</dbReference>
<keyword evidence="7" id="KW-0547">Nucleotide-binding</keyword>
<comment type="similarity">
    <text evidence="15">Belongs to the TRAFAC class TrmE-Era-EngA-EngB-Septin-like GTPase superfamily. FeoB GTPase (TC 9.A.8) family.</text>
</comment>
<keyword evidence="8 15" id="KW-1133">Transmembrane helix</keyword>
<dbReference type="RefSeq" id="WP_289527089.1">
    <property type="nucleotide sequence ID" value="NZ_JAUDCK010000002.1"/>
</dbReference>
<evidence type="ECO:0000256" key="4">
    <source>
        <dbReference type="ARBA" id="ARBA00022475"/>
    </source>
</evidence>
<keyword evidence="10" id="KW-0406">Ion transport</keyword>
<gene>
    <name evidence="17" type="primary">feoB</name>
    <name evidence="17" type="ORF">QUV98_01225</name>
</gene>
<evidence type="ECO:0000256" key="3">
    <source>
        <dbReference type="ARBA" id="ARBA00022448"/>
    </source>
</evidence>
<dbReference type="InterPro" id="IPR005225">
    <property type="entry name" value="Small_GTP-bd"/>
</dbReference>
<evidence type="ECO:0000256" key="2">
    <source>
        <dbReference type="ARBA" id="ARBA00004651"/>
    </source>
</evidence>
<feature type="transmembrane region" description="Helical" evidence="15">
    <location>
        <begin position="456"/>
        <end position="476"/>
    </location>
</feature>
<feature type="transmembrane region" description="Helical" evidence="15">
    <location>
        <begin position="644"/>
        <end position="665"/>
    </location>
</feature>
<dbReference type="InterPro" id="IPR011642">
    <property type="entry name" value="Gate_dom"/>
</dbReference>
<keyword evidence="3 15" id="KW-0813">Transport</keyword>
<dbReference type="Proteomes" id="UP001529275">
    <property type="component" value="Unassembled WGS sequence"/>
</dbReference>
<dbReference type="Pfam" id="PF07664">
    <property type="entry name" value="FeoB_C"/>
    <property type="match status" value="1"/>
</dbReference>
<dbReference type="SUPFAM" id="SSF52540">
    <property type="entry name" value="P-loop containing nucleoside triphosphate hydrolases"/>
    <property type="match status" value="1"/>
</dbReference>
<comment type="subcellular location">
    <subcellularLocation>
        <location evidence="2 15">Cell membrane</location>
        <topology evidence="2 15">Multi-pass membrane protein</topology>
    </subcellularLocation>
</comment>
<feature type="transmembrane region" description="Helical" evidence="15">
    <location>
        <begin position="514"/>
        <end position="537"/>
    </location>
</feature>
<accession>A0ABT7UFK9</accession>
<dbReference type="InterPro" id="IPR027417">
    <property type="entry name" value="P-loop_NTPase"/>
</dbReference>
<evidence type="ECO:0000313" key="18">
    <source>
        <dbReference type="Proteomes" id="UP001529275"/>
    </source>
</evidence>
<dbReference type="Gene3D" id="1.10.287.1770">
    <property type="match status" value="1"/>
</dbReference>
<evidence type="ECO:0000256" key="5">
    <source>
        <dbReference type="ARBA" id="ARBA00022496"/>
    </source>
</evidence>
<evidence type="ECO:0000256" key="7">
    <source>
        <dbReference type="ARBA" id="ARBA00022741"/>
    </source>
</evidence>
<proteinExistence type="inferred from homology"/>
<evidence type="ECO:0000256" key="1">
    <source>
        <dbReference type="ARBA" id="ARBA00003926"/>
    </source>
</evidence>
<evidence type="ECO:0000256" key="14">
    <source>
        <dbReference type="NCBIfam" id="TIGR00437"/>
    </source>
</evidence>
<evidence type="ECO:0000256" key="8">
    <source>
        <dbReference type="ARBA" id="ARBA00022989"/>
    </source>
</evidence>
<dbReference type="Pfam" id="PF07670">
    <property type="entry name" value="Gate"/>
    <property type="match status" value="2"/>
</dbReference>